<dbReference type="InterPro" id="IPR002078">
    <property type="entry name" value="Sigma_54_int"/>
</dbReference>
<dbReference type="PROSITE" id="PS00688">
    <property type="entry name" value="SIGMA54_INTERACT_3"/>
    <property type="match status" value="1"/>
</dbReference>
<dbReference type="SUPFAM" id="SSF55781">
    <property type="entry name" value="GAF domain-like"/>
    <property type="match status" value="1"/>
</dbReference>
<dbReference type="EMBL" id="AP021876">
    <property type="protein sequence ID" value="BBO83700.1"/>
    <property type="molecule type" value="Genomic_DNA"/>
</dbReference>
<dbReference type="GO" id="GO:0003677">
    <property type="term" value="F:DNA binding"/>
    <property type="evidence" value="ECO:0007669"/>
    <property type="project" value="UniProtKB-KW"/>
</dbReference>
<keyword evidence="1" id="KW-0547">Nucleotide-binding</keyword>
<keyword evidence="5" id="KW-0804">Transcription</keyword>
<keyword evidence="4" id="KW-0238">DNA-binding</keyword>
<dbReference type="InterPro" id="IPR025943">
    <property type="entry name" value="Sigma_54_int_dom_ATP-bd_2"/>
</dbReference>
<protein>
    <submittedName>
        <fullName evidence="7">ATPase AAA</fullName>
    </submittedName>
</protein>
<dbReference type="PANTHER" id="PTHR32071">
    <property type="entry name" value="TRANSCRIPTIONAL REGULATORY PROTEIN"/>
    <property type="match status" value="1"/>
</dbReference>
<dbReference type="PROSITE" id="PS50045">
    <property type="entry name" value="SIGMA54_INTERACT_4"/>
    <property type="match status" value="1"/>
</dbReference>
<accession>A0A5K7ZU24</accession>
<dbReference type="Gene3D" id="3.30.450.40">
    <property type="match status" value="1"/>
</dbReference>
<organism evidence="7 8">
    <name type="scientific">Desulfosarcina ovata subsp. sediminis</name>
    <dbReference type="NCBI Taxonomy" id="885957"/>
    <lineage>
        <taxon>Bacteria</taxon>
        <taxon>Pseudomonadati</taxon>
        <taxon>Thermodesulfobacteriota</taxon>
        <taxon>Desulfobacteria</taxon>
        <taxon>Desulfobacterales</taxon>
        <taxon>Desulfosarcinaceae</taxon>
        <taxon>Desulfosarcina</taxon>
    </lineage>
</organism>
<sequence>MQVDENEFFRQATIHICSSLNIEKAMQRCLRFIETHMPVSWMSLYLYEQETGMISNLATVSRRGSIPPLPSITLPKHAITQIEEEFAQWQEVKIVSSPEHDAVSKTVYQQTGKANISLLVMRLVIENKRLGALTVIAEQKDVYHAAHAELIGLLRKPFDIAVSNAIRYMEMVKFKDMLDAENRELNRELFHRSTDDIMGADSGLKGVMEMVRQVAPLNSPAMLLGETGVGKEVIANVIHYSSPRQDSPFIKVNCGAIPETLFDSELFGHEKGAFTGAVALKRGYFERAHTGSIFLDEIGELPLQAQVRLLRVLQNKEINRVGGTRPIPVDVRIITATHQNLEEMIRTRQFREDLWFRLNIFPITIPPLRHRKEDIPTLFHHFLQKKAKELRIHTLPPVTTRAIEQLQAYHWPGNVRELENLVERTLIRSRGQNENAGLEIEFLGGVEAPQDFQPVGEPNPTTLALDQAMADHIRRVLHMTNGKIYGPSGAAELLEINPNTLRSRMKKLNIPFGREYPLTP</sequence>
<dbReference type="Gene3D" id="3.40.50.300">
    <property type="entry name" value="P-loop containing nucleotide triphosphate hydrolases"/>
    <property type="match status" value="1"/>
</dbReference>
<dbReference type="RefSeq" id="WP_155323844.1">
    <property type="nucleotide sequence ID" value="NZ_AP021876.1"/>
</dbReference>
<reference evidence="7 8" key="1">
    <citation type="submission" date="2019-11" db="EMBL/GenBank/DDBJ databases">
        <title>Comparative genomics of hydrocarbon-degrading Desulfosarcina strains.</title>
        <authorList>
            <person name="Watanabe M."/>
            <person name="Kojima H."/>
            <person name="Fukui M."/>
        </authorList>
    </citation>
    <scope>NUCLEOTIDE SEQUENCE [LARGE SCALE GENOMIC DNA]</scope>
    <source>
        <strain evidence="7 8">28bB2T</strain>
    </source>
</reference>
<evidence type="ECO:0000256" key="1">
    <source>
        <dbReference type="ARBA" id="ARBA00022741"/>
    </source>
</evidence>
<dbReference type="Proteomes" id="UP000425960">
    <property type="component" value="Chromosome"/>
</dbReference>
<gene>
    <name evidence="7" type="ORF">DSCO28_42660</name>
</gene>
<keyword evidence="3" id="KW-0805">Transcription regulation</keyword>
<dbReference type="SUPFAM" id="SSF52540">
    <property type="entry name" value="P-loop containing nucleoside triphosphate hydrolases"/>
    <property type="match status" value="1"/>
</dbReference>
<dbReference type="Gene3D" id="1.10.8.60">
    <property type="match status" value="1"/>
</dbReference>
<evidence type="ECO:0000256" key="3">
    <source>
        <dbReference type="ARBA" id="ARBA00023015"/>
    </source>
</evidence>
<evidence type="ECO:0000256" key="5">
    <source>
        <dbReference type="ARBA" id="ARBA00023163"/>
    </source>
</evidence>
<feature type="domain" description="Sigma-54 factor interaction" evidence="6">
    <location>
        <begin position="197"/>
        <end position="427"/>
    </location>
</feature>
<dbReference type="AlphaFoldDB" id="A0A5K7ZU24"/>
<dbReference type="SMART" id="SM00382">
    <property type="entry name" value="AAA"/>
    <property type="match status" value="1"/>
</dbReference>
<evidence type="ECO:0000256" key="2">
    <source>
        <dbReference type="ARBA" id="ARBA00022840"/>
    </source>
</evidence>
<dbReference type="PANTHER" id="PTHR32071:SF117">
    <property type="entry name" value="PTS-DEPENDENT DIHYDROXYACETONE KINASE OPERON REGULATORY PROTEIN-RELATED"/>
    <property type="match status" value="1"/>
</dbReference>
<dbReference type="Pfam" id="PF00158">
    <property type="entry name" value="Sigma54_activat"/>
    <property type="match status" value="1"/>
</dbReference>
<evidence type="ECO:0000259" key="6">
    <source>
        <dbReference type="PROSITE" id="PS50045"/>
    </source>
</evidence>
<dbReference type="InterPro" id="IPR009057">
    <property type="entry name" value="Homeodomain-like_sf"/>
</dbReference>
<dbReference type="GO" id="GO:0006355">
    <property type="term" value="P:regulation of DNA-templated transcription"/>
    <property type="evidence" value="ECO:0007669"/>
    <property type="project" value="InterPro"/>
</dbReference>
<dbReference type="SUPFAM" id="SSF46689">
    <property type="entry name" value="Homeodomain-like"/>
    <property type="match status" value="1"/>
</dbReference>
<evidence type="ECO:0000313" key="7">
    <source>
        <dbReference type="EMBL" id="BBO83700.1"/>
    </source>
</evidence>
<dbReference type="Pfam" id="PF25601">
    <property type="entry name" value="AAA_lid_14"/>
    <property type="match status" value="1"/>
</dbReference>
<dbReference type="Gene3D" id="1.10.10.60">
    <property type="entry name" value="Homeodomain-like"/>
    <property type="match status" value="1"/>
</dbReference>
<dbReference type="KEGG" id="dov:DSCO28_42660"/>
<dbReference type="InterPro" id="IPR027417">
    <property type="entry name" value="P-loop_NTPase"/>
</dbReference>
<proteinExistence type="predicted"/>
<name>A0A5K7ZU24_9BACT</name>
<dbReference type="CDD" id="cd00009">
    <property type="entry name" value="AAA"/>
    <property type="match status" value="1"/>
</dbReference>
<dbReference type="GO" id="GO:0005524">
    <property type="term" value="F:ATP binding"/>
    <property type="evidence" value="ECO:0007669"/>
    <property type="project" value="UniProtKB-KW"/>
</dbReference>
<dbReference type="FunFam" id="3.40.50.300:FF:000006">
    <property type="entry name" value="DNA-binding transcriptional regulator NtrC"/>
    <property type="match status" value="1"/>
</dbReference>
<evidence type="ECO:0000256" key="4">
    <source>
        <dbReference type="ARBA" id="ARBA00023125"/>
    </source>
</evidence>
<dbReference type="InterPro" id="IPR058031">
    <property type="entry name" value="AAA_lid_NorR"/>
</dbReference>
<evidence type="ECO:0000313" key="8">
    <source>
        <dbReference type="Proteomes" id="UP000425960"/>
    </source>
</evidence>
<dbReference type="InterPro" id="IPR025944">
    <property type="entry name" value="Sigma_54_int_dom_CS"/>
</dbReference>
<keyword evidence="2" id="KW-0067">ATP-binding</keyword>
<dbReference type="InterPro" id="IPR003593">
    <property type="entry name" value="AAA+_ATPase"/>
</dbReference>
<dbReference type="PROSITE" id="PS00676">
    <property type="entry name" value="SIGMA54_INTERACT_2"/>
    <property type="match status" value="1"/>
</dbReference>
<dbReference type="InterPro" id="IPR029016">
    <property type="entry name" value="GAF-like_dom_sf"/>
</dbReference>